<feature type="region of interest" description="Disordered" evidence="4">
    <location>
        <begin position="401"/>
        <end position="449"/>
    </location>
</feature>
<organism evidence="7 8">
    <name type="scientific">Streptomyces alkaliterrae</name>
    <dbReference type="NCBI Taxonomy" id="2213162"/>
    <lineage>
        <taxon>Bacteria</taxon>
        <taxon>Bacillati</taxon>
        <taxon>Actinomycetota</taxon>
        <taxon>Actinomycetes</taxon>
        <taxon>Kitasatosporales</taxon>
        <taxon>Streptomycetaceae</taxon>
        <taxon>Streptomyces</taxon>
    </lineage>
</organism>
<keyword evidence="2 7" id="KW-0418">Kinase</keyword>
<keyword evidence="5" id="KW-0812">Transmembrane</keyword>
<evidence type="ECO:0000259" key="6">
    <source>
        <dbReference type="Pfam" id="PF07730"/>
    </source>
</evidence>
<feature type="domain" description="Signal transduction histidine kinase subgroup 3 dimerisation and phosphoacceptor" evidence="6">
    <location>
        <begin position="211"/>
        <end position="277"/>
    </location>
</feature>
<evidence type="ECO:0000256" key="1">
    <source>
        <dbReference type="ARBA" id="ARBA00022679"/>
    </source>
</evidence>
<dbReference type="PANTHER" id="PTHR24421">
    <property type="entry name" value="NITRATE/NITRITE SENSOR PROTEIN NARX-RELATED"/>
    <property type="match status" value="1"/>
</dbReference>
<dbReference type="EMBL" id="JABJXA010000125">
    <property type="protein sequence ID" value="MBB1260878.1"/>
    <property type="molecule type" value="Genomic_DNA"/>
</dbReference>
<dbReference type="InterPro" id="IPR011712">
    <property type="entry name" value="Sig_transdc_His_kin_sub3_dim/P"/>
</dbReference>
<dbReference type="GO" id="GO:0000155">
    <property type="term" value="F:phosphorelay sensor kinase activity"/>
    <property type="evidence" value="ECO:0007669"/>
    <property type="project" value="InterPro"/>
</dbReference>
<keyword evidence="5" id="KW-1133">Transmembrane helix</keyword>
<feature type="transmembrane region" description="Helical" evidence="5">
    <location>
        <begin position="89"/>
        <end position="107"/>
    </location>
</feature>
<evidence type="ECO:0000256" key="2">
    <source>
        <dbReference type="ARBA" id="ARBA00022777"/>
    </source>
</evidence>
<feature type="compositionally biased region" description="Basic and acidic residues" evidence="4">
    <location>
        <begin position="418"/>
        <end position="449"/>
    </location>
</feature>
<feature type="transmembrane region" description="Helical" evidence="5">
    <location>
        <begin position="165"/>
        <end position="183"/>
    </location>
</feature>
<keyword evidence="1" id="KW-0808">Transferase</keyword>
<sequence>MAARSLNNWWRRHSNADRVELYTRWSLCSFGLAEFLVVLSLVRVAGPGWAVALLLALYAAHSLAVAVCCHRSLDWLLDRRPRPRGWRTATAALTGLLVATAFTLRALDLSADPLVFGPLLALALANGLMALLMHVPALRSTALVLLVCPGVGVGTYLASGSMREAAAVTIMTSCGALALALTGRVSAWMLGVMLELDAGRHAQARLAVAEERLRFGRDLHDVLGRNLTVIALKSELAVQLAQRGRPEAVAQMVEVQEVTRRSQRELREVVRGYREAGLRNELAGAGSVLRAAGIDYVSDAERVERLPAPAQSALGWVVREAATNVLRHSDASRCEITLRITEDGPATAVLRVRNNGARGGRGGGSGSGLAGLRERLAGVGGTLTTTTGSEDGEAMFELRAAVPLDEGTTPREPVGAEARTDARTDARTEADAEGRTEADAEGRSEEVAR</sequence>
<feature type="transmembrane region" description="Helical" evidence="5">
    <location>
        <begin position="142"/>
        <end position="159"/>
    </location>
</feature>
<evidence type="ECO:0000256" key="5">
    <source>
        <dbReference type="SAM" id="Phobius"/>
    </source>
</evidence>
<gene>
    <name evidence="7" type="ORF">H3147_18910</name>
</gene>
<feature type="transmembrane region" description="Helical" evidence="5">
    <location>
        <begin position="48"/>
        <end position="69"/>
    </location>
</feature>
<evidence type="ECO:0000256" key="3">
    <source>
        <dbReference type="ARBA" id="ARBA00023012"/>
    </source>
</evidence>
<evidence type="ECO:0000313" key="7">
    <source>
        <dbReference type="EMBL" id="MBB1260878.1"/>
    </source>
</evidence>
<dbReference type="Gene3D" id="1.20.5.1930">
    <property type="match status" value="1"/>
</dbReference>
<dbReference type="InterPro" id="IPR036890">
    <property type="entry name" value="HATPase_C_sf"/>
</dbReference>
<protein>
    <submittedName>
        <fullName evidence="7">Sensor histidine kinase</fullName>
    </submittedName>
</protein>
<dbReference type="InterPro" id="IPR050482">
    <property type="entry name" value="Sensor_HK_TwoCompSys"/>
</dbReference>
<feature type="transmembrane region" description="Helical" evidence="5">
    <location>
        <begin position="21"/>
        <end position="42"/>
    </location>
</feature>
<evidence type="ECO:0000313" key="8">
    <source>
        <dbReference type="Proteomes" id="UP000517765"/>
    </source>
</evidence>
<accession>A0A7W3ZUF1</accession>
<evidence type="ECO:0000256" key="4">
    <source>
        <dbReference type="SAM" id="MobiDB-lite"/>
    </source>
</evidence>
<dbReference type="PANTHER" id="PTHR24421:SF63">
    <property type="entry name" value="SENSOR HISTIDINE KINASE DESK"/>
    <property type="match status" value="1"/>
</dbReference>
<dbReference type="RefSeq" id="WP_181356431.1">
    <property type="nucleotide sequence ID" value="NZ_JABJXA010000125.1"/>
</dbReference>
<dbReference type="Proteomes" id="UP000517765">
    <property type="component" value="Unassembled WGS sequence"/>
</dbReference>
<name>A0A7W3ZUF1_9ACTN</name>
<dbReference type="AlphaFoldDB" id="A0A7W3ZUF1"/>
<dbReference type="SUPFAM" id="SSF55874">
    <property type="entry name" value="ATPase domain of HSP90 chaperone/DNA topoisomerase II/histidine kinase"/>
    <property type="match status" value="1"/>
</dbReference>
<comment type="caution">
    <text evidence="7">The sequence shown here is derived from an EMBL/GenBank/DDBJ whole genome shotgun (WGS) entry which is preliminary data.</text>
</comment>
<dbReference type="Pfam" id="PF07730">
    <property type="entry name" value="HisKA_3"/>
    <property type="match status" value="1"/>
</dbReference>
<dbReference type="GO" id="GO:0046983">
    <property type="term" value="F:protein dimerization activity"/>
    <property type="evidence" value="ECO:0007669"/>
    <property type="project" value="InterPro"/>
</dbReference>
<keyword evidence="3" id="KW-0902">Two-component regulatory system</keyword>
<proteinExistence type="predicted"/>
<dbReference type="Gene3D" id="3.30.565.10">
    <property type="entry name" value="Histidine kinase-like ATPase, C-terminal domain"/>
    <property type="match status" value="1"/>
</dbReference>
<dbReference type="GO" id="GO:0016020">
    <property type="term" value="C:membrane"/>
    <property type="evidence" value="ECO:0007669"/>
    <property type="project" value="InterPro"/>
</dbReference>
<keyword evidence="5" id="KW-0472">Membrane</keyword>
<reference evidence="8" key="1">
    <citation type="submission" date="2020-05" db="EMBL/GenBank/DDBJ databases">
        <title>Classification of alakaliphilic streptomycetes isolated from an alkaline soil next to Lonar Crater, India and a proposal for the recognition of Streptomyces alkaliterrae sp. nov.</title>
        <authorList>
            <person name="Golinska P."/>
        </authorList>
    </citation>
    <scope>NUCLEOTIDE SEQUENCE [LARGE SCALE GENOMIC DNA]</scope>
    <source>
        <strain evidence="8">OF8</strain>
    </source>
</reference>